<feature type="compositionally biased region" description="Polar residues" evidence="1">
    <location>
        <begin position="269"/>
        <end position="278"/>
    </location>
</feature>
<accession>A0AAP0HVP0</accession>
<evidence type="ECO:0000259" key="2">
    <source>
        <dbReference type="Pfam" id="PF05022"/>
    </source>
</evidence>
<feature type="compositionally biased region" description="Polar residues" evidence="1">
    <location>
        <begin position="11"/>
        <end position="24"/>
    </location>
</feature>
<feature type="compositionally biased region" description="Basic and acidic residues" evidence="1">
    <location>
        <begin position="44"/>
        <end position="64"/>
    </location>
</feature>
<dbReference type="AlphaFoldDB" id="A0AAP0HVP0"/>
<name>A0AAP0HVP0_9MAGN</name>
<feature type="region of interest" description="Disordered" evidence="1">
    <location>
        <begin position="246"/>
        <end position="284"/>
    </location>
</feature>
<dbReference type="Pfam" id="PF05022">
    <property type="entry name" value="SRP40_C"/>
    <property type="match status" value="1"/>
</dbReference>
<dbReference type="PANTHER" id="PTHR23216">
    <property type="entry name" value="NUCLEOLAR AND COILED-BODY PHOSPHOPROTEIN 1"/>
    <property type="match status" value="1"/>
</dbReference>
<sequence length="284" mass="31414">MEVVIKRISENSESSKLASENGNVENHLDCNHNKSKDKKHKKKLSSERSGGEEDVEKHSSEKEGSATLEVPAVGGERKSSKKRKKAASEDDELQPSGKIKSKKTKQGEVGVEGEGNDKSNSVPEIRNAASKKRKIENGGYVIESPEVPLVKDLNGLSSVKDSPDELIKENSTNNGLENSEPVKSATQKSTKKQQNRSAEPKASTPFQRVKVDQVEFADDRLQDNSYWAKDGAETGYGAKAQEVLGQVRGRDFRHEKTKKKRGSYRGGQIDQQSHSIKFQYSDDE</sequence>
<proteinExistence type="predicted"/>
<organism evidence="3 4">
    <name type="scientific">Stephania yunnanensis</name>
    <dbReference type="NCBI Taxonomy" id="152371"/>
    <lineage>
        <taxon>Eukaryota</taxon>
        <taxon>Viridiplantae</taxon>
        <taxon>Streptophyta</taxon>
        <taxon>Embryophyta</taxon>
        <taxon>Tracheophyta</taxon>
        <taxon>Spermatophyta</taxon>
        <taxon>Magnoliopsida</taxon>
        <taxon>Ranunculales</taxon>
        <taxon>Menispermaceae</taxon>
        <taxon>Menispermoideae</taxon>
        <taxon>Cissampelideae</taxon>
        <taxon>Stephania</taxon>
    </lineage>
</organism>
<comment type="caution">
    <text evidence="3">The sequence shown here is derived from an EMBL/GenBank/DDBJ whole genome shotgun (WGS) entry which is preliminary data.</text>
</comment>
<feature type="compositionally biased region" description="Basic and acidic residues" evidence="1">
    <location>
        <begin position="1"/>
        <end position="10"/>
    </location>
</feature>
<dbReference type="EMBL" id="JBBNAF010000011">
    <property type="protein sequence ID" value="KAK9097785.1"/>
    <property type="molecule type" value="Genomic_DNA"/>
</dbReference>
<evidence type="ECO:0000313" key="3">
    <source>
        <dbReference type="EMBL" id="KAK9097785.1"/>
    </source>
</evidence>
<dbReference type="GO" id="GO:0005730">
    <property type="term" value="C:nucleolus"/>
    <property type="evidence" value="ECO:0007669"/>
    <property type="project" value="InterPro"/>
</dbReference>
<protein>
    <recommendedName>
        <fullName evidence="2">Srp40 C-terminal domain-containing protein</fullName>
    </recommendedName>
</protein>
<reference evidence="3 4" key="1">
    <citation type="submission" date="2024-01" db="EMBL/GenBank/DDBJ databases">
        <title>Genome assemblies of Stephania.</title>
        <authorList>
            <person name="Yang L."/>
        </authorList>
    </citation>
    <scope>NUCLEOTIDE SEQUENCE [LARGE SCALE GENOMIC DNA]</scope>
    <source>
        <strain evidence="3">YNDBR</strain>
        <tissue evidence="3">Leaf</tissue>
    </source>
</reference>
<dbReference type="InterPro" id="IPR039191">
    <property type="entry name" value="Nopp140-like"/>
</dbReference>
<keyword evidence="4" id="KW-1185">Reference proteome</keyword>
<dbReference type="PANTHER" id="PTHR23216:SF1">
    <property type="entry name" value="NUCLEOLAR AND COILED-BODY PHOSPHOPROTEIN 1"/>
    <property type="match status" value="1"/>
</dbReference>
<gene>
    <name evidence="3" type="ORF">Syun_024830</name>
</gene>
<feature type="domain" description="Srp40 C-terminal" evidence="2">
    <location>
        <begin position="205"/>
        <end position="278"/>
    </location>
</feature>
<evidence type="ECO:0000313" key="4">
    <source>
        <dbReference type="Proteomes" id="UP001420932"/>
    </source>
</evidence>
<feature type="region of interest" description="Disordered" evidence="1">
    <location>
        <begin position="1"/>
        <end position="210"/>
    </location>
</feature>
<dbReference type="Proteomes" id="UP001420932">
    <property type="component" value="Unassembled WGS sequence"/>
</dbReference>
<evidence type="ECO:0000256" key="1">
    <source>
        <dbReference type="SAM" id="MobiDB-lite"/>
    </source>
</evidence>
<dbReference type="InterPro" id="IPR007718">
    <property type="entry name" value="Srp40_C"/>
</dbReference>